<comment type="caution">
    <text evidence="2">The sequence shown here is derived from an EMBL/GenBank/DDBJ whole genome shotgun (WGS) entry which is preliminary data.</text>
</comment>
<organism evidence="2 3">
    <name type="scientific">Ignelater luminosus</name>
    <name type="common">Cucubano</name>
    <name type="synonym">Pyrophorus luminosus</name>
    <dbReference type="NCBI Taxonomy" id="2038154"/>
    <lineage>
        <taxon>Eukaryota</taxon>
        <taxon>Metazoa</taxon>
        <taxon>Ecdysozoa</taxon>
        <taxon>Arthropoda</taxon>
        <taxon>Hexapoda</taxon>
        <taxon>Insecta</taxon>
        <taxon>Pterygota</taxon>
        <taxon>Neoptera</taxon>
        <taxon>Endopterygota</taxon>
        <taxon>Coleoptera</taxon>
        <taxon>Polyphaga</taxon>
        <taxon>Elateriformia</taxon>
        <taxon>Elateroidea</taxon>
        <taxon>Elateridae</taxon>
        <taxon>Agrypninae</taxon>
        <taxon>Pyrophorini</taxon>
        <taxon>Ignelater</taxon>
    </lineage>
</organism>
<dbReference type="Proteomes" id="UP000801492">
    <property type="component" value="Unassembled WGS sequence"/>
</dbReference>
<evidence type="ECO:0000313" key="2">
    <source>
        <dbReference type="EMBL" id="KAF2886045.1"/>
    </source>
</evidence>
<name>A0A8K0CLJ2_IGNLU</name>
<sequence length="214" mass="24637">MKMVTKRNDEWGTRVILRVGQIEDLLLLMVATHSSGGRPKSDERNANSHSRTTMDTSQRSRRYRKDCSEGIRWKSKSAQKNYAKLLKHRLFHHIGHVPNVIIEDILKDPETTALLHSMIETVALNELHKGHLVESFSTKLCLLGFKIVLLIPFIISGIRRQILEQKLLEEVAQEIIAENSVPAPIEEYCTEYDGNYNYPGYDPNKKRERNTEVS</sequence>
<keyword evidence="3" id="KW-1185">Reference proteome</keyword>
<dbReference type="OrthoDB" id="2120499at2759"/>
<proteinExistence type="predicted"/>
<dbReference type="AlphaFoldDB" id="A0A8K0CLJ2"/>
<accession>A0A8K0CLJ2</accession>
<feature type="region of interest" description="Disordered" evidence="1">
    <location>
        <begin position="35"/>
        <end position="63"/>
    </location>
</feature>
<evidence type="ECO:0000313" key="3">
    <source>
        <dbReference type="Proteomes" id="UP000801492"/>
    </source>
</evidence>
<protein>
    <submittedName>
        <fullName evidence="2">Uncharacterized protein</fullName>
    </submittedName>
</protein>
<evidence type="ECO:0000256" key="1">
    <source>
        <dbReference type="SAM" id="MobiDB-lite"/>
    </source>
</evidence>
<reference evidence="2" key="1">
    <citation type="submission" date="2019-08" db="EMBL/GenBank/DDBJ databases">
        <title>The genome of the North American firefly Photinus pyralis.</title>
        <authorList>
            <consortium name="Photinus pyralis genome working group"/>
            <person name="Fallon T.R."/>
            <person name="Sander Lower S.E."/>
            <person name="Weng J.-K."/>
        </authorList>
    </citation>
    <scope>NUCLEOTIDE SEQUENCE</scope>
    <source>
        <strain evidence="2">TRF0915ILg1</strain>
        <tissue evidence="2">Whole body</tissue>
    </source>
</reference>
<feature type="compositionally biased region" description="Polar residues" evidence="1">
    <location>
        <begin position="47"/>
        <end position="57"/>
    </location>
</feature>
<dbReference type="EMBL" id="VTPC01088830">
    <property type="protein sequence ID" value="KAF2886045.1"/>
    <property type="molecule type" value="Genomic_DNA"/>
</dbReference>
<gene>
    <name evidence="2" type="ORF">ILUMI_20128</name>
</gene>